<dbReference type="EMBL" id="CP003075">
    <property type="protein sequence ID" value="AEQ52401.1"/>
    <property type="molecule type" value="Genomic_DNA"/>
</dbReference>
<dbReference type="Proteomes" id="UP000008850">
    <property type="component" value="Chromosome"/>
</dbReference>
<organism evidence="2 3">
    <name type="scientific">Pelagibacterium halotolerans (strain DSM 22347 / JCM 15775 / CGMCC 1.7692 / B2)</name>
    <dbReference type="NCBI Taxonomy" id="1082931"/>
    <lineage>
        <taxon>Bacteria</taxon>
        <taxon>Pseudomonadati</taxon>
        <taxon>Pseudomonadota</taxon>
        <taxon>Alphaproteobacteria</taxon>
        <taxon>Hyphomicrobiales</taxon>
        <taxon>Devosiaceae</taxon>
        <taxon>Pelagibacterium</taxon>
    </lineage>
</organism>
<reference evidence="2 3" key="1">
    <citation type="journal article" date="2012" name="J. Bacteriol.">
        <title>Complete genome sequence of Pelagibacterium halotolerans B2T.</title>
        <authorList>
            <person name="Huo Y.Y."/>
            <person name="Cheng H."/>
            <person name="Han X.F."/>
            <person name="Jiang X.W."/>
            <person name="Sun C."/>
            <person name="Zhang X.Q."/>
            <person name="Zhu X.F."/>
            <person name="Liu Y.F."/>
            <person name="Li P.F."/>
            <person name="Ni P.X."/>
            <person name="Wu M."/>
        </authorList>
    </citation>
    <scope>NUCLEOTIDE SEQUENCE [LARGE SCALE GENOMIC DNA]</scope>
    <source>
        <strain evidence="3">DSM 22347 / JCM 15775 / CGMCC 1.7692 / B2</strain>
    </source>
</reference>
<dbReference type="KEGG" id="phl:KKY_2393"/>
<evidence type="ECO:0000313" key="2">
    <source>
        <dbReference type="EMBL" id="AEQ52401.1"/>
    </source>
</evidence>
<accession>G4R921</accession>
<feature type="region of interest" description="Disordered" evidence="1">
    <location>
        <begin position="33"/>
        <end position="67"/>
    </location>
</feature>
<dbReference type="HOGENOM" id="CLU_2808615_0_0_5"/>
<evidence type="ECO:0000313" key="3">
    <source>
        <dbReference type="Proteomes" id="UP000008850"/>
    </source>
</evidence>
<keyword evidence="3" id="KW-1185">Reference proteome</keyword>
<protein>
    <submittedName>
        <fullName evidence="2">Uncharacterized protein</fullName>
    </submittedName>
</protein>
<evidence type="ECO:0000256" key="1">
    <source>
        <dbReference type="SAM" id="MobiDB-lite"/>
    </source>
</evidence>
<gene>
    <name evidence="2" type="ordered locus">KKY_2393</name>
</gene>
<dbReference type="AlphaFoldDB" id="G4R921"/>
<dbReference type="STRING" id="1082931.KKY_2393"/>
<proteinExistence type="predicted"/>
<name>G4R921_PELHB</name>
<sequence>MQSSEFEGHCGLHNSMFVGPNIGRTEVRQNGAKPNSLFEAGERSRFDGGIAPRRPRIQHKQMVQSRP</sequence>